<dbReference type="GO" id="GO:0005737">
    <property type="term" value="C:cytoplasm"/>
    <property type="evidence" value="ECO:0007669"/>
    <property type="project" value="TreeGrafter"/>
</dbReference>
<dbReference type="OrthoDB" id="10267127at2759"/>
<dbReference type="SUPFAM" id="SSF56300">
    <property type="entry name" value="Metallo-dependent phosphatases"/>
    <property type="match status" value="1"/>
</dbReference>
<dbReference type="PANTHER" id="PTHR42850">
    <property type="entry name" value="METALLOPHOSPHOESTERASE"/>
    <property type="match status" value="1"/>
</dbReference>
<keyword evidence="2" id="KW-0812">Transmembrane</keyword>
<dbReference type="EMBL" id="KV750353">
    <property type="protein sequence ID" value="OCL05209.1"/>
    <property type="molecule type" value="Genomic_DNA"/>
</dbReference>
<sequence length="420" mass="48360">MASQDKKLENYEQNPYPTKEFPSRTSQGRPLIDFVTNDWKTDPRYQEELYTSDESESFYYREEDDYWVHPRWKKMISYKRVPRRIQRYLLIYVALVTVTWVSWTWFIQPDWEKSRELERQLNTKPLSVFGSNMRPEFSDMTQVKTLDSALLPSEHRLGQRLVVVGDVHGCKEELQKLLEKVSFRSSTDHLILTGDMINKGPDSPGVVDLVRELSASCVRGNHEDRMLLALNDMRAHHAPLQGPGEDPGRTVDTLDEESFSHGDYKARALARQFSDKQIRWLQQCPVILRVGKIEGLGEVVVVHAGLVPGVPLERQDPFQAMNMRSIDLETRLPSDGREGMPWEKLWNHEQAKLRVNERTTVIYGHDSKRGKNILKYSRGLDSGCVNGGKLTAMVIEAGKKGKAKTKFVSVKCKNQKSKKQ</sequence>
<feature type="domain" description="Calcineurin-like phosphoesterase" evidence="3">
    <location>
        <begin position="160"/>
        <end position="369"/>
    </location>
</feature>
<evidence type="ECO:0000259" key="3">
    <source>
        <dbReference type="Pfam" id="PF00149"/>
    </source>
</evidence>
<feature type="transmembrane region" description="Helical" evidence="2">
    <location>
        <begin position="88"/>
        <end position="106"/>
    </location>
</feature>
<name>A0A8E2JQD3_9PEZI</name>
<feature type="region of interest" description="Disordered" evidence="1">
    <location>
        <begin position="1"/>
        <end position="29"/>
    </location>
</feature>
<evidence type="ECO:0000256" key="2">
    <source>
        <dbReference type="SAM" id="Phobius"/>
    </source>
</evidence>
<dbReference type="InterPro" id="IPR004843">
    <property type="entry name" value="Calcineurin-like_PHP"/>
</dbReference>
<feature type="compositionally biased region" description="Basic and acidic residues" evidence="1">
    <location>
        <begin position="1"/>
        <end position="10"/>
    </location>
</feature>
<accession>A0A8E2JQD3</accession>
<dbReference type="AlphaFoldDB" id="A0A8E2JQD3"/>
<keyword evidence="5" id="KW-1185">Reference proteome</keyword>
<gene>
    <name evidence="4" type="ORF">AOQ84DRAFT_299373</name>
</gene>
<dbReference type="Proteomes" id="UP000250140">
    <property type="component" value="Unassembled WGS sequence"/>
</dbReference>
<dbReference type="Pfam" id="PF00149">
    <property type="entry name" value="Metallophos"/>
    <property type="match status" value="1"/>
</dbReference>
<dbReference type="InterPro" id="IPR050126">
    <property type="entry name" value="Ap4A_hydrolase"/>
</dbReference>
<proteinExistence type="predicted"/>
<keyword evidence="2" id="KW-0472">Membrane</keyword>
<dbReference type="GO" id="GO:0006798">
    <property type="term" value="P:polyphosphate catabolic process"/>
    <property type="evidence" value="ECO:0007669"/>
    <property type="project" value="TreeGrafter"/>
</dbReference>
<dbReference type="CDD" id="cd00144">
    <property type="entry name" value="MPP_PPP_family"/>
    <property type="match status" value="1"/>
</dbReference>
<dbReference type="Gene3D" id="3.60.21.10">
    <property type="match status" value="1"/>
</dbReference>
<dbReference type="GO" id="GO:0000298">
    <property type="term" value="F:endopolyphosphatase activity"/>
    <property type="evidence" value="ECO:0007669"/>
    <property type="project" value="TreeGrafter"/>
</dbReference>
<evidence type="ECO:0000313" key="4">
    <source>
        <dbReference type="EMBL" id="OCL05209.1"/>
    </source>
</evidence>
<reference evidence="4 5" key="1">
    <citation type="journal article" date="2016" name="Nat. Commun.">
        <title>Ectomycorrhizal ecology is imprinted in the genome of the dominant symbiotic fungus Cenococcum geophilum.</title>
        <authorList>
            <consortium name="DOE Joint Genome Institute"/>
            <person name="Peter M."/>
            <person name="Kohler A."/>
            <person name="Ohm R.A."/>
            <person name="Kuo A."/>
            <person name="Krutzmann J."/>
            <person name="Morin E."/>
            <person name="Arend M."/>
            <person name="Barry K.W."/>
            <person name="Binder M."/>
            <person name="Choi C."/>
            <person name="Clum A."/>
            <person name="Copeland A."/>
            <person name="Grisel N."/>
            <person name="Haridas S."/>
            <person name="Kipfer T."/>
            <person name="LaButti K."/>
            <person name="Lindquist E."/>
            <person name="Lipzen A."/>
            <person name="Maire R."/>
            <person name="Meier B."/>
            <person name="Mihaltcheva S."/>
            <person name="Molinier V."/>
            <person name="Murat C."/>
            <person name="Poggeler S."/>
            <person name="Quandt C.A."/>
            <person name="Sperisen C."/>
            <person name="Tritt A."/>
            <person name="Tisserant E."/>
            <person name="Crous P.W."/>
            <person name="Henrissat B."/>
            <person name="Nehls U."/>
            <person name="Egli S."/>
            <person name="Spatafora J.W."/>
            <person name="Grigoriev I.V."/>
            <person name="Martin F.M."/>
        </authorList>
    </citation>
    <scope>NUCLEOTIDE SEQUENCE [LARGE SCALE GENOMIC DNA]</scope>
    <source>
        <strain evidence="4 5">CBS 207.34</strain>
    </source>
</reference>
<evidence type="ECO:0000256" key="1">
    <source>
        <dbReference type="SAM" id="MobiDB-lite"/>
    </source>
</evidence>
<dbReference type="GO" id="GO:0016791">
    <property type="term" value="F:phosphatase activity"/>
    <property type="evidence" value="ECO:0007669"/>
    <property type="project" value="TreeGrafter"/>
</dbReference>
<evidence type="ECO:0000313" key="5">
    <source>
        <dbReference type="Proteomes" id="UP000250140"/>
    </source>
</evidence>
<organism evidence="4 5">
    <name type="scientific">Glonium stellatum</name>
    <dbReference type="NCBI Taxonomy" id="574774"/>
    <lineage>
        <taxon>Eukaryota</taxon>
        <taxon>Fungi</taxon>
        <taxon>Dikarya</taxon>
        <taxon>Ascomycota</taxon>
        <taxon>Pezizomycotina</taxon>
        <taxon>Dothideomycetes</taxon>
        <taxon>Pleosporomycetidae</taxon>
        <taxon>Gloniales</taxon>
        <taxon>Gloniaceae</taxon>
        <taxon>Glonium</taxon>
    </lineage>
</organism>
<dbReference type="InterPro" id="IPR029052">
    <property type="entry name" value="Metallo-depent_PP-like"/>
</dbReference>
<dbReference type="PANTHER" id="PTHR42850:SF4">
    <property type="entry name" value="ZINC-DEPENDENT ENDOPOLYPHOSPHATASE"/>
    <property type="match status" value="1"/>
</dbReference>
<keyword evidence="2" id="KW-1133">Transmembrane helix</keyword>
<protein>
    <submittedName>
        <fullName evidence="4">Metallo-dependent phosphatase</fullName>
    </submittedName>
</protein>